<reference evidence="2 3" key="1">
    <citation type="submission" date="2009-12" db="EMBL/GenBank/DDBJ databases">
        <title>The draft genome of Batrachochytrium dendrobatidis.</title>
        <authorList>
            <consortium name="US DOE Joint Genome Institute (JGI-PGF)"/>
            <person name="Kuo A."/>
            <person name="Salamov A."/>
            <person name="Schmutz J."/>
            <person name="Lucas S."/>
            <person name="Pitluck S."/>
            <person name="Rosenblum E."/>
            <person name="Stajich J."/>
            <person name="Eisen M."/>
            <person name="Grigoriev I.V."/>
        </authorList>
    </citation>
    <scope>NUCLEOTIDE SEQUENCE [LARGE SCALE GENOMIC DNA]</scope>
    <source>
        <strain evidence="3">JAM81 / FGSC 10211</strain>
    </source>
</reference>
<dbReference type="Proteomes" id="UP000007241">
    <property type="component" value="Unassembled WGS sequence"/>
</dbReference>
<dbReference type="CDD" id="cd22903">
    <property type="entry name" value="NI9M"/>
    <property type="match status" value="1"/>
</dbReference>
<evidence type="ECO:0000256" key="1">
    <source>
        <dbReference type="SAM" id="Phobius"/>
    </source>
</evidence>
<name>F4P9P9_BATDJ</name>
<accession>F4P9P9</accession>
<sequence length="70" mass="8050">MLSGLQYLKHNLYHYPTAFVSTILGIAAPVIIFVVYPIRYEMGYRRPLHIPKSFPVPNRARNFPVGFGDE</sequence>
<keyword evidence="3" id="KW-1185">Reference proteome</keyword>
<dbReference type="AlphaFoldDB" id="F4P9P9"/>
<organism evidence="2 3">
    <name type="scientific">Batrachochytrium dendrobatidis (strain JAM81 / FGSC 10211)</name>
    <name type="common">Frog chytrid fungus</name>
    <dbReference type="NCBI Taxonomy" id="684364"/>
    <lineage>
        <taxon>Eukaryota</taxon>
        <taxon>Fungi</taxon>
        <taxon>Fungi incertae sedis</taxon>
        <taxon>Chytridiomycota</taxon>
        <taxon>Chytridiomycota incertae sedis</taxon>
        <taxon>Chytridiomycetes</taxon>
        <taxon>Rhizophydiales</taxon>
        <taxon>Rhizophydiales incertae sedis</taxon>
        <taxon>Batrachochytrium</taxon>
    </lineage>
</organism>
<dbReference type="PANTHER" id="PTHR38488">
    <property type="entry name" value="OXIDOREDUCTASE 9.5 KDA SUBUNIT, PUTATIVE (AFU_ORTHOLOGUE AFUA_5G08980)-RELATED"/>
    <property type="match status" value="1"/>
</dbReference>
<dbReference type="PANTHER" id="PTHR38488:SF1">
    <property type="entry name" value="OXIDOREDUCTASE 9.5 KDA SUBUNIT, PUTATIVE (AFU_ORTHOLOGUE AFUA_5G08980)-RELATED"/>
    <property type="match status" value="1"/>
</dbReference>
<proteinExistence type="predicted"/>
<dbReference type="OrthoDB" id="2093409at2759"/>
<dbReference type="InterPro" id="IPR039961">
    <property type="entry name" value="Nuo9.5"/>
</dbReference>
<evidence type="ECO:0000313" key="2">
    <source>
        <dbReference type="EMBL" id="EGF77956.1"/>
    </source>
</evidence>
<evidence type="ECO:0000313" key="3">
    <source>
        <dbReference type="Proteomes" id="UP000007241"/>
    </source>
</evidence>
<feature type="transmembrane region" description="Helical" evidence="1">
    <location>
        <begin position="12"/>
        <end position="36"/>
    </location>
</feature>
<keyword evidence="1" id="KW-0812">Transmembrane</keyword>
<evidence type="ECO:0008006" key="4">
    <source>
        <dbReference type="Google" id="ProtNLM"/>
    </source>
</evidence>
<keyword evidence="1" id="KW-1133">Transmembrane helix</keyword>
<dbReference type="HOGENOM" id="CLU_166990_2_0_1"/>
<protein>
    <recommendedName>
        <fullName evidence="4">NADH-ubiquinone oxidoreductase 9.5 kDa subunit</fullName>
    </recommendedName>
</protein>
<dbReference type="RefSeq" id="XP_006681526.1">
    <property type="nucleotide sequence ID" value="XM_006681463.1"/>
</dbReference>
<dbReference type="GeneID" id="18244187"/>
<dbReference type="InParanoid" id="F4P9P9"/>
<keyword evidence="1" id="KW-0472">Membrane</keyword>
<dbReference type="EMBL" id="GL882890">
    <property type="protein sequence ID" value="EGF77956.1"/>
    <property type="molecule type" value="Genomic_DNA"/>
</dbReference>
<dbReference type="STRING" id="684364.F4P9P9"/>
<gene>
    <name evidence="2" type="ORF">BATDEDRAFT_91230</name>
</gene>